<organism evidence="7 8">
    <name type="scientific">Mytilus edulis</name>
    <name type="common">Blue mussel</name>
    <dbReference type="NCBI Taxonomy" id="6550"/>
    <lineage>
        <taxon>Eukaryota</taxon>
        <taxon>Metazoa</taxon>
        <taxon>Spiralia</taxon>
        <taxon>Lophotrochozoa</taxon>
        <taxon>Mollusca</taxon>
        <taxon>Bivalvia</taxon>
        <taxon>Autobranchia</taxon>
        <taxon>Pteriomorphia</taxon>
        <taxon>Mytilida</taxon>
        <taxon>Mytiloidea</taxon>
        <taxon>Mytilidae</taxon>
        <taxon>Mytilinae</taxon>
        <taxon>Mytilus</taxon>
    </lineage>
</organism>
<evidence type="ECO:0000313" key="8">
    <source>
        <dbReference type="Proteomes" id="UP000683360"/>
    </source>
</evidence>
<evidence type="ECO:0000256" key="5">
    <source>
        <dbReference type="SAM" id="Phobius"/>
    </source>
</evidence>
<dbReference type="EMBL" id="CAJPWZ010003132">
    <property type="protein sequence ID" value="CAG2252791.1"/>
    <property type="molecule type" value="Genomic_DNA"/>
</dbReference>
<evidence type="ECO:0000259" key="6">
    <source>
        <dbReference type="Pfam" id="PF00520"/>
    </source>
</evidence>
<dbReference type="GO" id="GO:0005886">
    <property type="term" value="C:plasma membrane"/>
    <property type="evidence" value="ECO:0007669"/>
    <property type="project" value="TreeGrafter"/>
</dbReference>
<dbReference type="SUPFAM" id="SSF81324">
    <property type="entry name" value="Voltage-gated potassium channels"/>
    <property type="match status" value="1"/>
</dbReference>
<reference evidence="7" key="1">
    <citation type="submission" date="2021-03" db="EMBL/GenBank/DDBJ databases">
        <authorList>
            <person name="Bekaert M."/>
        </authorList>
    </citation>
    <scope>NUCLEOTIDE SEQUENCE</scope>
</reference>
<feature type="transmembrane region" description="Helical" evidence="5">
    <location>
        <begin position="394"/>
        <end position="412"/>
    </location>
</feature>
<proteinExistence type="predicted"/>
<protein>
    <submittedName>
        <fullName evidence="7">NALCN</fullName>
    </submittedName>
</protein>
<dbReference type="GO" id="GO:0005261">
    <property type="term" value="F:monoatomic cation channel activity"/>
    <property type="evidence" value="ECO:0007669"/>
    <property type="project" value="InterPro"/>
</dbReference>
<dbReference type="InterPro" id="IPR005821">
    <property type="entry name" value="Ion_trans_dom"/>
</dbReference>
<comment type="subcellular location">
    <subcellularLocation>
        <location evidence="1">Membrane</location>
        <topology evidence="1">Multi-pass membrane protein</topology>
    </subcellularLocation>
</comment>
<accession>A0A8S3V672</accession>
<evidence type="ECO:0000256" key="4">
    <source>
        <dbReference type="ARBA" id="ARBA00023136"/>
    </source>
</evidence>
<evidence type="ECO:0000256" key="2">
    <source>
        <dbReference type="ARBA" id="ARBA00022692"/>
    </source>
</evidence>
<dbReference type="Proteomes" id="UP000683360">
    <property type="component" value="Unassembled WGS sequence"/>
</dbReference>
<feature type="transmembrane region" description="Helical" evidence="5">
    <location>
        <begin position="319"/>
        <end position="343"/>
    </location>
</feature>
<keyword evidence="8" id="KW-1185">Reference proteome</keyword>
<keyword evidence="2 5" id="KW-0812">Transmembrane</keyword>
<dbReference type="InterPro" id="IPR028823">
    <property type="entry name" value="NALCN"/>
</dbReference>
<feature type="domain" description="Ion transport" evidence="6">
    <location>
        <begin position="325"/>
        <end position="460"/>
    </location>
</feature>
<dbReference type="OrthoDB" id="10069766at2759"/>
<dbReference type="InterPro" id="IPR027359">
    <property type="entry name" value="Volt_channel_dom_sf"/>
</dbReference>
<evidence type="ECO:0000256" key="3">
    <source>
        <dbReference type="ARBA" id="ARBA00022989"/>
    </source>
</evidence>
<keyword evidence="4 5" id="KW-0472">Membrane</keyword>
<evidence type="ECO:0000256" key="1">
    <source>
        <dbReference type="ARBA" id="ARBA00004141"/>
    </source>
</evidence>
<dbReference type="PANTHER" id="PTHR46141:SF1">
    <property type="entry name" value="SODIUM LEAK CHANNEL NALCN"/>
    <property type="match status" value="1"/>
</dbReference>
<dbReference type="PANTHER" id="PTHR46141">
    <property type="entry name" value="SODIUM LEAK CHANNEL NON-SELECTIVE PROTEIN"/>
    <property type="match status" value="1"/>
</dbReference>
<gene>
    <name evidence="7" type="ORF">MEDL_64354</name>
</gene>
<evidence type="ECO:0000313" key="7">
    <source>
        <dbReference type="EMBL" id="CAG2252791.1"/>
    </source>
</evidence>
<sequence length="470" mass="54744">MLDNNDMACDYDNFNICIGAWRNVWFGFERCNETFQIVISSFVAVILDNLELEEDLKKLKQVKAREQSAETQEKLPLRLRIFTKFPNHPQMVYLYKIPSEFDISDVRESFMRQHIEPEVRLALDIQEHDHDVIPYVKKSPVRLVKHGSHSVKSGGLLEKRSGITSIKIIASFYLFQPVQLVATGSKSLFSHQYQLRMDRRSMRGSRPGSLKTKSGNAIKENGDIQQLGMTTVGNRFRNDEFDIKVWQQKKQQAEIKRNQQEEDLRENHPFFDTPLFAVGRESKFRKFCKAVVNAKYNYMDKEPGSGKDLARKYRSLEKLLGLVTYLDWVMIFVTIMSCISMLFETPHSRVMDNANLQVAEYLFVIFMSIEMGLKVMAHGLFFTPKAMLKDFSGILDLFIYFVSLIFLCWMPKNVPVQIDGAARLFMILRCARPLRIFALVPHMRQVVFELVRGFKEILLVRIARKNYMLL</sequence>
<dbReference type="Pfam" id="PF00520">
    <property type="entry name" value="Ion_trans"/>
    <property type="match status" value="1"/>
</dbReference>
<keyword evidence="3 5" id="KW-1133">Transmembrane helix</keyword>
<name>A0A8S3V672_MYTED</name>
<comment type="caution">
    <text evidence="7">The sequence shown here is derived from an EMBL/GenBank/DDBJ whole genome shotgun (WGS) entry which is preliminary data.</text>
</comment>
<dbReference type="AlphaFoldDB" id="A0A8S3V672"/>
<dbReference type="Gene3D" id="1.20.120.350">
    <property type="entry name" value="Voltage-gated potassium channels. Chain C"/>
    <property type="match status" value="1"/>
</dbReference>
<dbReference type="GO" id="GO:0032230">
    <property type="term" value="P:positive regulation of synaptic transmission, GABAergic"/>
    <property type="evidence" value="ECO:0007669"/>
    <property type="project" value="TreeGrafter"/>
</dbReference>
<feature type="transmembrane region" description="Helical" evidence="5">
    <location>
        <begin position="363"/>
        <end position="382"/>
    </location>
</feature>
<dbReference type="GO" id="GO:0032224">
    <property type="term" value="P:positive regulation of synaptic transmission, cholinergic"/>
    <property type="evidence" value="ECO:0007669"/>
    <property type="project" value="TreeGrafter"/>
</dbReference>